<proteinExistence type="predicted"/>
<sequence length="201" mass="22246">MAEYYLDLATMMGVLQSLGQTGQIEGDLPAASIRGKENLPAGHLTIGVKAGHIYAWTLVGANRQQILAGNERNINTLLRFYAQQRIKWTFVQQPLEQSTLSNAPAPYSPASPSYQSSGQSYPGSREGMSPSGPRGRAQIPYRKQNLTADTLATMPRQHRIVYALVNGVNTVERIYELLPHLSRDDIAQILKELYTSNIISF</sequence>
<dbReference type="EMBL" id="BNJJ01000007">
    <property type="protein sequence ID" value="GHO84768.1"/>
    <property type="molecule type" value="Genomic_DNA"/>
</dbReference>
<organism evidence="2 3">
    <name type="scientific">Dictyobacter formicarum</name>
    <dbReference type="NCBI Taxonomy" id="2778368"/>
    <lineage>
        <taxon>Bacteria</taxon>
        <taxon>Bacillati</taxon>
        <taxon>Chloroflexota</taxon>
        <taxon>Ktedonobacteria</taxon>
        <taxon>Ktedonobacterales</taxon>
        <taxon>Dictyobacteraceae</taxon>
        <taxon>Dictyobacter</taxon>
    </lineage>
</organism>
<feature type="compositionally biased region" description="Low complexity" evidence="1">
    <location>
        <begin position="103"/>
        <end position="124"/>
    </location>
</feature>
<keyword evidence="3" id="KW-1185">Reference proteome</keyword>
<comment type="caution">
    <text evidence="2">The sequence shown here is derived from an EMBL/GenBank/DDBJ whole genome shotgun (WGS) entry which is preliminary data.</text>
</comment>
<reference evidence="2 3" key="1">
    <citation type="journal article" date="2021" name="Int. J. Syst. Evol. Microbiol.">
        <title>Reticulibacter mediterranei gen. nov., sp. nov., within the new family Reticulibacteraceae fam. nov., and Ktedonospora formicarum gen. nov., sp. nov., Ktedonobacter robiniae sp. nov., Dictyobacter formicarum sp. nov. and Dictyobacter arantiisoli sp. nov., belonging to the class Ktedonobacteria.</title>
        <authorList>
            <person name="Yabe S."/>
            <person name="Zheng Y."/>
            <person name="Wang C.M."/>
            <person name="Sakai Y."/>
            <person name="Abe K."/>
            <person name="Yokota A."/>
            <person name="Donadio S."/>
            <person name="Cavaletti L."/>
            <person name="Monciardini P."/>
        </authorList>
    </citation>
    <scope>NUCLEOTIDE SEQUENCE [LARGE SCALE GENOMIC DNA]</scope>
    <source>
        <strain evidence="2 3">SOSP1-9</strain>
    </source>
</reference>
<accession>A0ABQ3VHC4</accession>
<protein>
    <submittedName>
        <fullName evidence="2">Uncharacterized protein</fullName>
    </submittedName>
</protein>
<evidence type="ECO:0000313" key="2">
    <source>
        <dbReference type="EMBL" id="GHO84768.1"/>
    </source>
</evidence>
<feature type="region of interest" description="Disordered" evidence="1">
    <location>
        <begin position="101"/>
        <end position="140"/>
    </location>
</feature>
<name>A0ABQ3VHC4_9CHLR</name>
<evidence type="ECO:0000313" key="3">
    <source>
        <dbReference type="Proteomes" id="UP000635565"/>
    </source>
</evidence>
<gene>
    <name evidence="2" type="ORF">KSZ_27740</name>
</gene>
<evidence type="ECO:0000256" key="1">
    <source>
        <dbReference type="SAM" id="MobiDB-lite"/>
    </source>
</evidence>
<dbReference type="Proteomes" id="UP000635565">
    <property type="component" value="Unassembled WGS sequence"/>
</dbReference>
<dbReference type="RefSeq" id="WP_201362400.1">
    <property type="nucleotide sequence ID" value="NZ_BNJJ01000007.1"/>
</dbReference>